<dbReference type="EMBL" id="CABPSC010000008">
    <property type="protein sequence ID" value="VVE06927.1"/>
    <property type="molecule type" value="Genomic_DNA"/>
</dbReference>
<dbReference type="AlphaFoldDB" id="A0A5E4V3V4"/>
<evidence type="ECO:0000313" key="3">
    <source>
        <dbReference type="EMBL" id="VVE06927.1"/>
    </source>
</evidence>
<evidence type="ECO:0000256" key="1">
    <source>
        <dbReference type="SAM" id="MobiDB-lite"/>
    </source>
</evidence>
<organism evidence="3 4">
    <name type="scientific">Pandoraea nosoerga</name>
    <dbReference type="NCBI Taxonomy" id="2508296"/>
    <lineage>
        <taxon>Bacteria</taxon>
        <taxon>Pseudomonadati</taxon>
        <taxon>Pseudomonadota</taxon>
        <taxon>Betaproteobacteria</taxon>
        <taxon>Burkholderiales</taxon>
        <taxon>Burkholderiaceae</taxon>
        <taxon>Pandoraea</taxon>
    </lineage>
</organism>
<keyword evidence="2" id="KW-1133">Transmembrane helix</keyword>
<keyword evidence="2" id="KW-0812">Transmembrane</keyword>
<evidence type="ECO:0000313" key="4">
    <source>
        <dbReference type="Proteomes" id="UP000367825"/>
    </source>
</evidence>
<accession>A0A5E4V3V4</accession>
<keyword evidence="4" id="KW-1185">Reference proteome</keyword>
<feature type="transmembrane region" description="Helical" evidence="2">
    <location>
        <begin position="146"/>
        <end position="167"/>
    </location>
</feature>
<feature type="transmembrane region" description="Helical" evidence="2">
    <location>
        <begin position="69"/>
        <end position="89"/>
    </location>
</feature>
<proteinExistence type="predicted"/>
<dbReference type="Proteomes" id="UP000367825">
    <property type="component" value="Unassembled WGS sequence"/>
</dbReference>
<evidence type="ECO:0000256" key="2">
    <source>
        <dbReference type="SAM" id="Phobius"/>
    </source>
</evidence>
<dbReference type="InterPro" id="IPR018643">
    <property type="entry name" value="DUF2069_membrane"/>
</dbReference>
<protein>
    <submittedName>
        <fullName evidence="3">Membrane protein</fullName>
    </submittedName>
</protein>
<reference evidence="3 4" key="1">
    <citation type="submission" date="2019-08" db="EMBL/GenBank/DDBJ databases">
        <authorList>
            <person name="Peeters C."/>
        </authorList>
    </citation>
    <scope>NUCLEOTIDE SEQUENCE [LARGE SCALE GENOMIC DNA]</scope>
    <source>
        <strain evidence="3 4">LMG 31109</strain>
    </source>
</reference>
<name>A0A5E4V3V4_9BURK</name>
<sequence>MRLGAVPSHGAEYVTSSPQLSRLRDSPMPATPPDPHARANPAQSAPADERRQTTPTPQTPAAAGALRGIGIASLLALTALSVAWELWLAPLRPGGSWLVLKALLLLLPLRGVLRGSLYTLQWSSMFILLFFAEGVVRGMTDSGTSAALAWIETALCVVFFFSTIFYLRPFKRAAKARAAAARHGAQ</sequence>
<feature type="transmembrane region" description="Helical" evidence="2">
    <location>
        <begin position="120"/>
        <end position="140"/>
    </location>
</feature>
<feature type="transmembrane region" description="Helical" evidence="2">
    <location>
        <begin position="95"/>
        <end position="113"/>
    </location>
</feature>
<gene>
    <name evidence="3" type="ORF">PNO31109_02421</name>
</gene>
<keyword evidence="2" id="KW-0472">Membrane</keyword>
<feature type="region of interest" description="Disordered" evidence="1">
    <location>
        <begin position="1"/>
        <end position="61"/>
    </location>
</feature>
<dbReference type="Pfam" id="PF09842">
    <property type="entry name" value="DUF2069"/>
    <property type="match status" value="1"/>
</dbReference>